<evidence type="ECO:0000313" key="4">
    <source>
        <dbReference type="Proteomes" id="UP001501115"/>
    </source>
</evidence>
<dbReference type="InterPro" id="IPR036291">
    <property type="entry name" value="NAD(P)-bd_dom_sf"/>
</dbReference>
<dbReference type="Pfam" id="PF01073">
    <property type="entry name" value="3Beta_HSD"/>
    <property type="match status" value="1"/>
</dbReference>
<protein>
    <recommendedName>
        <fullName evidence="2">3-beta hydroxysteroid dehydrogenase/isomerase domain-containing protein</fullName>
    </recommendedName>
</protein>
<dbReference type="PANTHER" id="PTHR48079:SF6">
    <property type="entry name" value="NAD(P)-BINDING DOMAIN-CONTAINING PROTEIN-RELATED"/>
    <property type="match status" value="1"/>
</dbReference>
<feature type="region of interest" description="Disordered" evidence="1">
    <location>
        <begin position="29"/>
        <end position="111"/>
    </location>
</feature>
<dbReference type="EMBL" id="BAABET010000003">
    <property type="protein sequence ID" value="GAA4306116.1"/>
    <property type="molecule type" value="Genomic_DNA"/>
</dbReference>
<proteinExistence type="predicted"/>
<dbReference type="RefSeq" id="WP_345661411.1">
    <property type="nucleotide sequence ID" value="NZ_BAABET010000003.1"/>
</dbReference>
<feature type="compositionally biased region" description="Basic and acidic residues" evidence="1">
    <location>
        <begin position="72"/>
        <end position="82"/>
    </location>
</feature>
<sequence>MTVNFLITGGSGFVGSRVAAVAQGRPDVRVRHLSRRTRPGAAPGGPADGERGHDEPVQGEPGHSEPVQGEPGHNEPVQDRPVHGQPVHSQRAHGQPAHGQPGHSELVHGDLLNPPSLRGVCADIDVLVHCATRIGGDAGTVEAVNDLGTRSLVEEAVRAGVGRIVYVSTAAVYGRGPFRGVRPGEVPVAPASATSRTRAAAERHVLDAGGLVLRPHLVYGEGDRWVVPGLVRLLRELSATLTGCAALQSMIDVGTLGRAVVAAALSPALDGGVHHVNHPEPVGAAELLGAVCAQVEEPGGGAAVDVATALDRAAGSPFALHHLGMLTVDHWFVDDAFWKGLDCSPGDGFAAGFTRAAPWYRSFLGGARSAS</sequence>
<evidence type="ECO:0000256" key="1">
    <source>
        <dbReference type="SAM" id="MobiDB-lite"/>
    </source>
</evidence>
<dbReference type="InterPro" id="IPR051783">
    <property type="entry name" value="NAD(P)-dependent_oxidoreduct"/>
</dbReference>
<dbReference type="InterPro" id="IPR002225">
    <property type="entry name" value="3Beta_OHSteriod_DH/Estase"/>
</dbReference>
<dbReference type="SUPFAM" id="SSF51735">
    <property type="entry name" value="NAD(P)-binding Rossmann-fold domains"/>
    <property type="match status" value="1"/>
</dbReference>
<dbReference type="Proteomes" id="UP001501115">
    <property type="component" value="Unassembled WGS sequence"/>
</dbReference>
<dbReference type="Gene3D" id="3.40.50.720">
    <property type="entry name" value="NAD(P)-binding Rossmann-like Domain"/>
    <property type="match status" value="1"/>
</dbReference>
<evidence type="ECO:0000259" key="2">
    <source>
        <dbReference type="Pfam" id="PF01073"/>
    </source>
</evidence>
<gene>
    <name evidence="3" type="ORF">GCM10023086_24210</name>
</gene>
<keyword evidence="4" id="KW-1185">Reference proteome</keyword>
<evidence type="ECO:0000313" key="3">
    <source>
        <dbReference type="EMBL" id="GAA4306116.1"/>
    </source>
</evidence>
<dbReference type="PANTHER" id="PTHR48079">
    <property type="entry name" value="PROTEIN YEEZ"/>
    <property type="match status" value="1"/>
</dbReference>
<organism evidence="3 4">
    <name type="scientific">Streptomyces venetus</name>
    <dbReference type="NCBI Taxonomy" id="1701086"/>
    <lineage>
        <taxon>Bacteria</taxon>
        <taxon>Bacillati</taxon>
        <taxon>Actinomycetota</taxon>
        <taxon>Actinomycetes</taxon>
        <taxon>Kitasatosporales</taxon>
        <taxon>Streptomycetaceae</taxon>
        <taxon>Streptomyces</taxon>
    </lineage>
</organism>
<accession>A0ABP8FKU8</accession>
<comment type="caution">
    <text evidence="3">The sequence shown here is derived from an EMBL/GenBank/DDBJ whole genome shotgun (WGS) entry which is preliminary data.</text>
</comment>
<reference evidence="4" key="1">
    <citation type="journal article" date="2019" name="Int. J. Syst. Evol. Microbiol.">
        <title>The Global Catalogue of Microorganisms (GCM) 10K type strain sequencing project: providing services to taxonomists for standard genome sequencing and annotation.</title>
        <authorList>
            <consortium name="The Broad Institute Genomics Platform"/>
            <consortium name="The Broad Institute Genome Sequencing Center for Infectious Disease"/>
            <person name="Wu L."/>
            <person name="Ma J."/>
        </authorList>
    </citation>
    <scope>NUCLEOTIDE SEQUENCE [LARGE SCALE GENOMIC DNA]</scope>
    <source>
        <strain evidence="4">JCM 31290</strain>
    </source>
</reference>
<feature type="domain" description="3-beta hydroxysteroid dehydrogenase/isomerase" evidence="2">
    <location>
        <begin position="105"/>
        <end position="264"/>
    </location>
</feature>
<name>A0ABP8FKU8_9ACTN</name>